<evidence type="ECO:0000256" key="13">
    <source>
        <dbReference type="SAM" id="Phobius"/>
    </source>
</evidence>
<dbReference type="GO" id="GO:0009055">
    <property type="term" value="F:electron transfer activity"/>
    <property type="evidence" value="ECO:0007669"/>
    <property type="project" value="InterPro"/>
</dbReference>
<evidence type="ECO:0000313" key="16">
    <source>
        <dbReference type="Proteomes" id="UP000503004"/>
    </source>
</evidence>
<keyword evidence="9 13" id="KW-1133">Transmembrane helix</keyword>
<evidence type="ECO:0000256" key="10">
    <source>
        <dbReference type="ARBA" id="ARBA00023004"/>
    </source>
</evidence>
<keyword evidence="16" id="KW-1185">Reference proteome</keyword>
<dbReference type="Pfam" id="PF01292">
    <property type="entry name" value="Ni_hydr_CYTB"/>
    <property type="match status" value="1"/>
</dbReference>
<keyword evidence="4" id="KW-1003">Cell membrane</keyword>
<gene>
    <name evidence="15" type="ORF">GNH96_08830</name>
</gene>
<dbReference type="GO" id="GO:0020037">
    <property type="term" value="F:heme binding"/>
    <property type="evidence" value="ECO:0007669"/>
    <property type="project" value="TreeGrafter"/>
</dbReference>
<dbReference type="Gene3D" id="1.20.950.20">
    <property type="entry name" value="Transmembrane di-heme cytochromes, Chain C"/>
    <property type="match status" value="1"/>
</dbReference>
<evidence type="ECO:0000256" key="3">
    <source>
        <dbReference type="ARBA" id="ARBA00022448"/>
    </source>
</evidence>
<feature type="transmembrane region" description="Helical" evidence="13">
    <location>
        <begin position="46"/>
        <end position="66"/>
    </location>
</feature>
<keyword evidence="11 13" id="KW-0472">Membrane</keyword>
<comment type="cofactor">
    <cofactor evidence="1">
        <name>heme b</name>
        <dbReference type="ChEBI" id="CHEBI:60344"/>
    </cofactor>
</comment>
<evidence type="ECO:0000256" key="7">
    <source>
        <dbReference type="ARBA" id="ARBA00022723"/>
    </source>
</evidence>
<dbReference type="EMBL" id="CP046565">
    <property type="protein sequence ID" value="QJD30064.1"/>
    <property type="molecule type" value="Genomic_DNA"/>
</dbReference>
<dbReference type="KEGG" id="metu:GNH96_08830"/>
<dbReference type="GO" id="GO:0022904">
    <property type="term" value="P:respiratory electron transport chain"/>
    <property type="evidence" value="ECO:0007669"/>
    <property type="project" value="InterPro"/>
</dbReference>
<keyword evidence="7" id="KW-0479">Metal-binding</keyword>
<dbReference type="AlphaFoldDB" id="A0A858Q8H4"/>
<dbReference type="GO" id="GO:0005886">
    <property type="term" value="C:plasma membrane"/>
    <property type="evidence" value="ECO:0007669"/>
    <property type="project" value="UniProtKB-SubCell"/>
</dbReference>
<dbReference type="Proteomes" id="UP000503004">
    <property type="component" value="Chromosome"/>
</dbReference>
<dbReference type="InterPro" id="IPR016174">
    <property type="entry name" value="Di-haem_cyt_TM"/>
</dbReference>
<proteinExistence type="inferred from homology"/>
<feature type="domain" description="Cytochrome b561 bacterial/Ni-hydrogenase" evidence="14">
    <location>
        <begin position="8"/>
        <end position="178"/>
    </location>
</feature>
<comment type="similarity">
    <text evidence="12">Belongs to the cytochrome b561 family.</text>
</comment>
<accession>A0A858Q8H4</accession>
<dbReference type="InterPro" id="IPR011577">
    <property type="entry name" value="Cyt_b561_bac/Ni-Hgenase"/>
</dbReference>
<evidence type="ECO:0000256" key="8">
    <source>
        <dbReference type="ARBA" id="ARBA00022982"/>
    </source>
</evidence>
<evidence type="ECO:0000256" key="4">
    <source>
        <dbReference type="ARBA" id="ARBA00022475"/>
    </source>
</evidence>
<dbReference type="SUPFAM" id="SSF81342">
    <property type="entry name" value="Transmembrane di-heme cytochromes"/>
    <property type="match status" value="1"/>
</dbReference>
<dbReference type="InterPro" id="IPR052168">
    <property type="entry name" value="Cytochrome_b561_oxidase"/>
</dbReference>
<evidence type="ECO:0000256" key="9">
    <source>
        <dbReference type="ARBA" id="ARBA00022989"/>
    </source>
</evidence>
<evidence type="ECO:0000259" key="14">
    <source>
        <dbReference type="Pfam" id="PF01292"/>
    </source>
</evidence>
<keyword evidence="6 13" id="KW-0812">Transmembrane</keyword>
<reference evidence="16" key="1">
    <citation type="submission" date="2019-12" db="EMBL/GenBank/DDBJ databases">
        <authorList>
            <person name="Awala S.I."/>
            <person name="Rhee S.K."/>
        </authorList>
    </citation>
    <scope>NUCLEOTIDE SEQUENCE [LARGE SCALE GENOMIC DNA]</scope>
    <source>
        <strain evidence="16">IM1</strain>
    </source>
</reference>
<dbReference type="RefSeq" id="WP_169603341.1">
    <property type="nucleotide sequence ID" value="NZ_CP046565.1"/>
</dbReference>
<keyword evidence="10" id="KW-0408">Iron</keyword>
<name>A0A858Q8H4_9GAMM</name>
<evidence type="ECO:0000256" key="1">
    <source>
        <dbReference type="ARBA" id="ARBA00001970"/>
    </source>
</evidence>
<dbReference type="PANTHER" id="PTHR30529">
    <property type="entry name" value="CYTOCHROME B561"/>
    <property type="match status" value="1"/>
</dbReference>
<protein>
    <submittedName>
        <fullName evidence="15">Cytochrome b</fullName>
    </submittedName>
</protein>
<evidence type="ECO:0000256" key="2">
    <source>
        <dbReference type="ARBA" id="ARBA00004651"/>
    </source>
</evidence>
<keyword evidence="3" id="KW-0813">Transport</keyword>
<dbReference type="PANTHER" id="PTHR30529:SF1">
    <property type="entry name" value="CYTOCHROME B561 HOMOLOG 2"/>
    <property type="match status" value="1"/>
</dbReference>
<comment type="subcellular location">
    <subcellularLocation>
        <location evidence="2">Cell membrane</location>
        <topology evidence="2">Multi-pass membrane protein</topology>
    </subcellularLocation>
</comment>
<evidence type="ECO:0000256" key="12">
    <source>
        <dbReference type="ARBA" id="ARBA00037975"/>
    </source>
</evidence>
<keyword evidence="5" id="KW-0349">Heme</keyword>
<organism evidence="15 16">
    <name type="scientific">Methylococcus geothermalis</name>
    <dbReference type="NCBI Taxonomy" id="2681310"/>
    <lineage>
        <taxon>Bacteria</taxon>
        <taxon>Pseudomonadati</taxon>
        <taxon>Pseudomonadota</taxon>
        <taxon>Gammaproteobacteria</taxon>
        <taxon>Methylococcales</taxon>
        <taxon>Methylococcaceae</taxon>
        <taxon>Methylococcus</taxon>
    </lineage>
</organism>
<evidence type="ECO:0000256" key="6">
    <source>
        <dbReference type="ARBA" id="ARBA00022692"/>
    </source>
</evidence>
<keyword evidence="8" id="KW-0249">Electron transport</keyword>
<evidence type="ECO:0000313" key="15">
    <source>
        <dbReference type="EMBL" id="QJD30064.1"/>
    </source>
</evidence>
<evidence type="ECO:0000256" key="11">
    <source>
        <dbReference type="ARBA" id="ARBA00023136"/>
    </source>
</evidence>
<evidence type="ECO:0000256" key="5">
    <source>
        <dbReference type="ARBA" id="ARBA00022617"/>
    </source>
</evidence>
<feature type="transmembrane region" description="Helical" evidence="13">
    <location>
        <begin position="14"/>
        <end position="34"/>
    </location>
</feature>
<sequence length="184" mass="20273">MNATRDEYTNTAKWLHWIMAVLIVLAWFIGLYVADLPKGPEKALIMAWHKGFGTAVLALITVRLAWRLLNPPPQFPDGMSPGLRQAAHSVHWTLYGLMIAQPLSGWAVSSASGYPVKLIGLITLPALVEKNESLAEFFVDVHSMLGWGLAILVLGHVAMAIKHHHVDRNGILKRILPGHRPAAD</sequence>
<feature type="transmembrane region" description="Helical" evidence="13">
    <location>
        <begin position="144"/>
        <end position="161"/>
    </location>
</feature>
<dbReference type="GO" id="GO:0046872">
    <property type="term" value="F:metal ion binding"/>
    <property type="evidence" value="ECO:0007669"/>
    <property type="project" value="UniProtKB-KW"/>
</dbReference>